<keyword evidence="4 12" id="KW-0808">Transferase</keyword>
<evidence type="ECO:0000256" key="6">
    <source>
        <dbReference type="ARBA" id="ARBA00022960"/>
    </source>
</evidence>
<dbReference type="GO" id="GO:0008360">
    <property type="term" value="P:regulation of cell shape"/>
    <property type="evidence" value="ECO:0007669"/>
    <property type="project" value="UniProtKB-UniRule"/>
</dbReference>
<dbReference type="InterPro" id="IPR038063">
    <property type="entry name" value="Transpep_catalytic_dom"/>
</dbReference>
<dbReference type="CDD" id="cd16913">
    <property type="entry name" value="YkuD_like"/>
    <property type="match status" value="1"/>
</dbReference>
<dbReference type="SUPFAM" id="SSF141523">
    <property type="entry name" value="L,D-transpeptidase catalytic domain-like"/>
    <property type="match status" value="1"/>
</dbReference>
<comment type="similarity">
    <text evidence="2">Belongs to the YkuD family.</text>
</comment>
<dbReference type="EC" id="2.-.-.-" evidence="12"/>
<dbReference type="RefSeq" id="WP_115218876.1">
    <property type="nucleotide sequence ID" value="NZ_UHIA01000004.1"/>
</dbReference>
<accession>A0A380N0H2</accession>
<dbReference type="PROSITE" id="PS52029">
    <property type="entry name" value="LD_TPASE"/>
    <property type="match status" value="1"/>
</dbReference>
<dbReference type="PANTHER" id="PTHR30582">
    <property type="entry name" value="L,D-TRANSPEPTIDASE"/>
    <property type="match status" value="1"/>
</dbReference>
<evidence type="ECO:0000256" key="8">
    <source>
        <dbReference type="ARBA" id="ARBA00023316"/>
    </source>
</evidence>
<keyword evidence="6 9" id="KW-0133">Cell shape</keyword>
<evidence type="ECO:0000256" key="7">
    <source>
        <dbReference type="ARBA" id="ARBA00022984"/>
    </source>
</evidence>
<dbReference type="GO" id="GO:0016757">
    <property type="term" value="F:glycosyltransferase activity"/>
    <property type="evidence" value="ECO:0007669"/>
    <property type="project" value="UniProtKB-KW"/>
</dbReference>
<feature type="domain" description="L,D-TPase catalytic" evidence="11">
    <location>
        <begin position="98"/>
        <end position="233"/>
    </location>
</feature>
<sequence>MKKLNSLLTAAAMLCFSAVSMAQVTEVVRLPPQGVDVIGMVRQVQAGDQDTLLDIGRHFNVGGDAMRNANPGVDFWYPGAGSNVLVPTRYILPDVPREGIVVNLPEMRLYYFDKQAQTVRVYAIGIGREGRDTPLGVQAITEMRRNPTWTPPASIRAEHAAQGHILPAVVPAGPDNPLGTRAMRLTNPSYLIHGTAKPWGVGMRVSSGCIRMYPEGVEELFELVGVGTKVNILKEEMKVGWFGDELYLEYHPPLEEDNISSEQAMYEAIDLVNRKAAQYGLTVEENVIRAVVNEATGMPVSVAYQRHGM</sequence>
<dbReference type="PANTHER" id="PTHR30582:SF24">
    <property type="entry name" value="L,D-TRANSPEPTIDASE ERFK_SRFK-RELATED"/>
    <property type="match status" value="1"/>
</dbReference>
<dbReference type="Gene3D" id="2.40.440.10">
    <property type="entry name" value="L,D-transpeptidase catalytic domain-like"/>
    <property type="match status" value="1"/>
</dbReference>
<dbReference type="UniPathway" id="UPA00219"/>
<evidence type="ECO:0000256" key="4">
    <source>
        <dbReference type="ARBA" id="ARBA00022679"/>
    </source>
</evidence>
<evidence type="ECO:0000256" key="2">
    <source>
        <dbReference type="ARBA" id="ARBA00005992"/>
    </source>
</evidence>
<evidence type="ECO:0000313" key="13">
    <source>
        <dbReference type="Proteomes" id="UP000254575"/>
    </source>
</evidence>
<name>A0A380N0H2_9GAMM</name>
<feature type="active site" description="Nucleophile" evidence="9">
    <location>
        <position position="209"/>
    </location>
</feature>
<dbReference type="AlphaFoldDB" id="A0A380N0H2"/>
<evidence type="ECO:0000256" key="1">
    <source>
        <dbReference type="ARBA" id="ARBA00004752"/>
    </source>
</evidence>
<dbReference type="Proteomes" id="UP000254575">
    <property type="component" value="Unassembled WGS sequence"/>
</dbReference>
<reference evidence="12 13" key="1">
    <citation type="submission" date="2018-06" db="EMBL/GenBank/DDBJ databases">
        <authorList>
            <consortium name="Pathogen Informatics"/>
            <person name="Doyle S."/>
        </authorList>
    </citation>
    <scope>NUCLEOTIDE SEQUENCE [LARGE SCALE GENOMIC DNA]</scope>
    <source>
        <strain evidence="12 13">NCTC10717</strain>
    </source>
</reference>
<dbReference type="GO" id="GO:0018104">
    <property type="term" value="P:peptidoglycan-protein cross-linking"/>
    <property type="evidence" value="ECO:0007669"/>
    <property type="project" value="TreeGrafter"/>
</dbReference>
<dbReference type="InterPro" id="IPR005490">
    <property type="entry name" value="LD_TPept_cat_dom"/>
</dbReference>
<feature type="chain" id="PRO_5016722775" evidence="10">
    <location>
        <begin position="23"/>
        <end position="309"/>
    </location>
</feature>
<keyword evidence="5" id="KW-0378">Hydrolase</keyword>
<dbReference type="GO" id="GO:0071555">
    <property type="term" value="P:cell wall organization"/>
    <property type="evidence" value="ECO:0007669"/>
    <property type="project" value="UniProtKB-UniRule"/>
</dbReference>
<dbReference type="InterPro" id="IPR050979">
    <property type="entry name" value="LD-transpeptidase"/>
</dbReference>
<dbReference type="FunFam" id="2.40.440.10:FF:000002">
    <property type="entry name" value="L,D-transpeptidase ErfK/SrfK"/>
    <property type="match status" value="1"/>
</dbReference>
<dbReference type="GO" id="GO:0005576">
    <property type="term" value="C:extracellular region"/>
    <property type="evidence" value="ECO:0007669"/>
    <property type="project" value="TreeGrafter"/>
</dbReference>
<keyword evidence="3" id="KW-0328">Glycosyltransferase</keyword>
<dbReference type="GO" id="GO:0071972">
    <property type="term" value="F:peptidoglycan L,D-transpeptidase activity"/>
    <property type="evidence" value="ECO:0007669"/>
    <property type="project" value="TreeGrafter"/>
</dbReference>
<keyword evidence="8 9" id="KW-0961">Cell wall biogenesis/degradation</keyword>
<keyword evidence="13" id="KW-1185">Reference proteome</keyword>
<evidence type="ECO:0000259" key="11">
    <source>
        <dbReference type="PROSITE" id="PS52029"/>
    </source>
</evidence>
<feature type="active site" description="Proton donor/acceptor" evidence="9">
    <location>
        <position position="193"/>
    </location>
</feature>
<evidence type="ECO:0000256" key="5">
    <source>
        <dbReference type="ARBA" id="ARBA00022801"/>
    </source>
</evidence>
<evidence type="ECO:0000256" key="10">
    <source>
        <dbReference type="SAM" id="SignalP"/>
    </source>
</evidence>
<proteinExistence type="inferred from homology"/>
<keyword evidence="7 9" id="KW-0573">Peptidoglycan synthesis</keyword>
<organism evidence="12 13">
    <name type="scientific">Suttonella indologenes</name>
    <dbReference type="NCBI Taxonomy" id="13276"/>
    <lineage>
        <taxon>Bacteria</taxon>
        <taxon>Pseudomonadati</taxon>
        <taxon>Pseudomonadota</taxon>
        <taxon>Gammaproteobacteria</taxon>
        <taxon>Cardiobacteriales</taxon>
        <taxon>Cardiobacteriaceae</taxon>
        <taxon>Suttonella</taxon>
    </lineage>
</organism>
<dbReference type="EMBL" id="UHIA01000004">
    <property type="protein sequence ID" value="SUO97994.1"/>
    <property type="molecule type" value="Genomic_DNA"/>
</dbReference>
<feature type="signal peptide" evidence="10">
    <location>
        <begin position="1"/>
        <end position="22"/>
    </location>
</feature>
<protein>
    <submittedName>
        <fullName evidence="12">Probable L,D-transpeptidase YcfS</fullName>
        <ecNumber evidence="12">2.-.-.-</ecNumber>
    </submittedName>
</protein>
<keyword evidence="10" id="KW-0732">Signal</keyword>
<evidence type="ECO:0000256" key="9">
    <source>
        <dbReference type="PROSITE-ProRule" id="PRU01373"/>
    </source>
</evidence>
<dbReference type="Pfam" id="PF03734">
    <property type="entry name" value="YkuD"/>
    <property type="match status" value="1"/>
</dbReference>
<evidence type="ECO:0000256" key="3">
    <source>
        <dbReference type="ARBA" id="ARBA00022676"/>
    </source>
</evidence>
<dbReference type="OrthoDB" id="9787225at2"/>
<gene>
    <name evidence="12" type="primary">ycfS</name>
    <name evidence="12" type="ORF">NCTC10717_01731</name>
</gene>
<evidence type="ECO:0000313" key="12">
    <source>
        <dbReference type="EMBL" id="SUO97994.1"/>
    </source>
</evidence>
<comment type="pathway">
    <text evidence="1 9">Cell wall biogenesis; peptidoglycan biosynthesis.</text>
</comment>